<accession>A0AAN9EYN3</accession>
<feature type="transmembrane region" description="Helical" evidence="1">
    <location>
        <begin position="12"/>
        <end position="36"/>
    </location>
</feature>
<comment type="caution">
    <text evidence="2">The sequence shown here is derived from an EMBL/GenBank/DDBJ whole genome shotgun (WGS) entry which is preliminary data.</text>
</comment>
<organism evidence="2 3">
    <name type="scientific">Crotalaria pallida</name>
    <name type="common">Smooth rattlebox</name>
    <name type="synonym">Crotalaria striata</name>
    <dbReference type="NCBI Taxonomy" id="3830"/>
    <lineage>
        <taxon>Eukaryota</taxon>
        <taxon>Viridiplantae</taxon>
        <taxon>Streptophyta</taxon>
        <taxon>Embryophyta</taxon>
        <taxon>Tracheophyta</taxon>
        <taxon>Spermatophyta</taxon>
        <taxon>Magnoliopsida</taxon>
        <taxon>eudicotyledons</taxon>
        <taxon>Gunneridae</taxon>
        <taxon>Pentapetalae</taxon>
        <taxon>rosids</taxon>
        <taxon>fabids</taxon>
        <taxon>Fabales</taxon>
        <taxon>Fabaceae</taxon>
        <taxon>Papilionoideae</taxon>
        <taxon>50 kb inversion clade</taxon>
        <taxon>genistoids sensu lato</taxon>
        <taxon>core genistoids</taxon>
        <taxon>Crotalarieae</taxon>
        <taxon>Crotalaria</taxon>
    </lineage>
</organism>
<gene>
    <name evidence="2" type="ORF">RIF29_18707</name>
</gene>
<keyword evidence="3" id="KW-1185">Reference proteome</keyword>
<name>A0AAN9EYN3_CROPI</name>
<evidence type="ECO:0000313" key="3">
    <source>
        <dbReference type="Proteomes" id="UP001372338"/>
    </source>
</evidence>
<dbReference type="Proteomes" id="UP001372338">
    <property type="component" value="Unassembled WGS sequence"/>
</dbReference>
<proteinExistence type="predicted"/>
<keyword evidence="1" id="KW-0472">Membrane</keyword>
<keyword evidence="1" id="KW-1133">Transmembrane helix</keyword>
<evidence type="ECO:0000313" key="2">
    <source>
        <dbReference type="EMBL" id="KAK7266067.1"/>
    </source>
</evidence>
<dbReference type="AlphaFoldDB" id="A0AAN9EYN3"/>
<protein>
    <submittedName>
        <fullName evidence="2">Uncharacterized protein</fullName>
    </submittedName>
</protein>
<sequence length="80" mass="9168">MNPMGPTITWILSVIKAACWGCRYSVFLAFLSFFSFKGLRSVSFKTLSLRSALFQSGIEGRKKLWDHRVLLLLHFADQRA</sequence>
<evidence type="ECO:0000256" key="1">
    <source>
        <dbReference type="SAM" id="Phobius"/>
    </source>
</evidence>
<dbReference type="EMBL" id="JAYWIO010000004">
    <property type="protein sequence ID" value="KAK7266067.1"/>
    <property type="molecule type" value="Genomic_DNA"/>
</dbReference>
<keyword evidence="1" id="KW-0812">Transmembrane</keyword>
<reference evidence="2 3" key="1">
    <citation type="submission" date="2024-01" db="EMBL/GenBank/DDBJ databases">
        <title>The genomes of 5 underutilized Papilionoideae crops provide insights into root nodulation and disease resistanc.</title>
        <authorList>
            <person name="Yuan L."/>
        </authorList>
    </citation>
    <scope>NUCLEOTIDE SEQUENCE [LARGE SCALE GENOMIC DNA]</scope>
    <source>
        <strain evidence="2">ZHUSHIDOU_FW_LH</strain>
        <tissue evidence="2">Leaf</tissue>
    </source>
</reference>